<gene>
    <name evidence="2" type="ORF">AG1IA_00819</name>
</gene>
<proteinExistence type="predicted"/>
<dbReference type="AlphaFoldDB" id="L8X4L5"/>
<feature type="region of interest" description="Disordered" evidence="1">
    <location>
        <begin position="78"/>
        <end position="103"/>
    </location>
</feature>
<comment type="caution">
    <text evidence="2">The sequence shown here is derived from an EMBL/GenBank/DDBJ whole genome shotgun (WGS) entry which is preliminary data.</text>
</comment>
<evidence type="ECO:0000313" key="2">
    <source>
        <dbReference type="EMBL" id="ELU45150.1"/>
    </source>
</evidence>
<sequence length="148" mass="16895">MKIDMHMICIPSSMPENESELEVIFNPFFLAVLRRSVILPSPPHIRPLGSDLRCHDTHTHTHNHGPVLDNIRTCISRTQRPQRKKSSQKRHHTVRPGPPSLPLSRLSSFRNIIRIACVTSTACEDEPEQVDRPTDYRLRAKGSMCDVT</sequence>
<accession>L8X4L5</accession>
<evidence type="ECO:0000313" key="3">
    <source>
        <dbReference type="Proteomes" id="UP000011668"/>
    </source>
</evidence>
<reference evidence="2 3" key="1">
    <citation type="journal article" date="2013" name="Nat. Commun.">
        <title>The evolution and pathogenic mechanisms of the rice sheath blight pathogen.</title>
        <authorList>
            <person name="Zheng A."/>
            <person name="Lin R."/>
            <person name="Xu L."/>
            <person name="Qin P."/>
            <person name="Tang C."/>
            <person name="Ai P."/>
            <person name="Zhang D."/>
            <person name="Liu Y."/>
            <person name="Sun Z."/>
            <person name="Feng H."/>
            <person name="Wang Y."/>
            <person name="Chen Y."/>
            <person name="Liang X."/>
            <person name="Fu R."/>
            <person name="Li Q."/>
            <person name="Zhang J."/>
            <person name="Yu X."/>
            <person name="Xie Z."/>
            <person name="Ding L."/>
            <person name="Guan P."/>
            <person name="Tang J."/>
            <person name="Liang Y."/>
            <person name="Wang S."/>
            <person name="Deng Q."/>
            <person name="Li S."/>
            <person name="Zhu J."/>
            <person name="Wang L."/>
            <person name="Liu H."/>
            <person name="Li P."/>
        </authorList>
    </citation>
    <scope>NUCLEOTIDE SEQUENCE [LARGE SCALE GENOMIC DNA]</scope>
    <source>
        <strain evidence="3">AG-1 IA</strain>
    </source>
</reference>
<protein>
    <submittedName>
        <fullName evidence="2">Uncharacterized protein</fullName>
    </submittedName>
</protein>
<dbReference type="EMBL" id="AFRT01000151">
    <property type="protein sequence ID" value="ELU45150.1"/>
    <property type="molecule type" value="Genomic_DNA"/>
</dbReference>
<dbReference type="HOGENOM" id="CLU_1760017_0_0_1"/>
<dbReference type="Proteomes" id="UP000011668">
    <property type="component" value="Unassembled WGS sequence"/>
</dbReference>
<keyword evidence="3" id="KW-1185">Reference proteome</keyword>
<name>L8X4L5_THACA</name>
<feature type="compositionally biased region" description="Basic residues" evidence="1">
    <location>
        <begin position="80"/>
        <end position="94"/>
    </location>
</feature>
<evidence type="ECO:0000256" key="1">
    <source>
        <dbReference type="SAM" id="MobiDB-lite"/>
    </source>
</evidence>
<organism evidence="2 3">
    <name type="scientific">Thanatephorus cucumeris (strain AG1-IA)</name>
    <name type="common">Rice sheath blight fungus</name>
    <name type="synonym">Rhizoctonia solani</name>
    <dbReference type="NCBI Taxonomy" id="983506"/>
    <lineage>
        <taxon>Eukaryota</taxon>
        <taxon>Fungi</taxon>
        <taxon>Dikarya</taxon>
        <taxon>Basidiomycota</taxon>
        <taxon>Agaricomycotina</taxon>
        <taxon>Agaricomycetes</taxon>
        <taxon>Cantharellales</taxon>
        <taxon>Ceratobasidiaceae</taxon>
        <taxon>Rhizoctonia</taxon>
        <taxon>Rhizoctonia solani AG-1</taxon>
    </lineage>
</organism>